<dbReference type="SUPFAM" id="SSF52499">
    <property type="entry name" value="Isochorismatase-like hydrolases"/>
    <property type="match status" value="1"/>
</dbReference>
<keyword evidence="1 3" id="KW-0378">Hydrolase</keyword>
<dbReference type="InterPro" id="IPR036380">
    <property type="entry name" value="Isochorismatase-like_sf"/>
</dbReference>
<dbReference type="RefSeq" id="WP_219763925.1">
    <property type="nucleotide sequence ID" value="NZ_JAHYBZ010000005.1"/>
</dbReference>
<reference evidence="3 4" key="1">
    <citation type="submission" date="2021-07" db="EMBL/GenBank/DDBJ databases">
        <authorList>
            <person name="So Y."/>
        </authorList>
    </citation>
    <scope>NUCLEOTIDE SEQUENCE [LARGE SCALE GENOMIC DNA]</scope>
    <source>
        <strain evidence="3 4">HJA6</strain>
    </source>
</reference>
<dbReference type="Pfam" id="PF00857">
    <property type="entry name" value="Isochorismatase"/>
    <property type="match status" value="1"/>
</dbReference>
<dbReference type="GO" id="GO:0016787">
    <property type="term" value="F:hydrolase activity"/>
    <property type="evidence" value="ECO:0007669"/>
    <property type="project" value="UniProtKB-KW"/>
</dbReference>
<evidence type="ECO:0000313" key="4">
    <source>
        <dbReference type="Proteomes" id="UP001196565"/>
    </source>
</evidence>
<comment type="caution">
    <text evidence="3">The sequence shown here is derived from an EMBL/GenBank/DDBJ whole genome shotgun (WGS) entry which is preliminary data.</text>
</comment>
<gene>
    <name evidence="3" type="ORF">KPL78_15755</name>
</gene>
<dbReference type="EMBL" id="JAHYBZ010000005">
    <property type="protein sequence ID" value="MBW6399316.1"/>
    <property type="molecule type" value="Genomic_DNA"/>
</dbReference>
<evidence type="ECO:0000256" key="1">
    <source>
        <dbReference type="ARBA" id="ARBA00022801"/>
    </source>
</evidence>
<sequence length="371" mass="40096">MTPAWQDPSHTALIAGDTSAGAATAGVFRVLLDFVESQGRRVGLDWASRTLAPDAVWLRCDPDGAYFCARIDLLLRSNGIATVVLAEDLPAGFRANATSCLRALGYEVVELPLETALATWRAAASCLRGWQPAVKAASLLPDLRSRLDPARTAVIFIDVQNDFCHRQGAVGRNGEPITRIEQTVPRLRSLLAAARQAGTLVVHVKAEYGQVFRSIGSPYRFPAHDRREPAVWTASAAEPDETNGFAPEEVEVCLAGSWGGAFVDGMEPAPGEALLVKHRYSAFRDTGLQVLLRANGISTLVFGGVTTNCCVESAVREAAMRDFYTIVAEDCVAVKDRLLDLHEASLEHMGLYFALRRPLAALREAWGLPAA</sequence>
<organism evidence="3 4">
    <name type="scientific">Roseomonas alba</name>
    <dbReference type="NCBI Taxonomy" id="2846776"/>
    <lineage>
        <taxon>Bacteria</taxon>
        <taxon>Pseudomonadati</taxon>
        <taxon>Pseudomonadota</taxon>
        <taxon>Alphaproteobacteria</taxon>
        <taxon>Acetobacterales</taxon>
        <taxon>Roseomonadaceae</taxon>
        <taxon>Roseomonas</taxon>
    </lineage>
</organism>
<dbReference type="InterPro" id="IPR000868">
    <property type="entry name" value="Isochorismatase-like_dom"/>
</dbReference>
<evidence type="ECO:0000313" key="3">
    <source>
        <dbReference type="EMBL" id="MBW6399316.1"/>
    </source>
</evidence>
<dbReference type="Proteomes" id="UP001196565">
    <property type="component" value="Unassembled WGS sequence"/>
</dbReference>
<dbReference type="Gene3D" id="3.40.50.850">
    <property type="entry name" value="Isochorismatase-like"/>
    <property type="match status" value="1"/>
</dbReference>
<dbReference type="PANTHER" id="PTHR43540:SF6">
    <property type="entry name" value="ISOCHORISMATASE-LIKE DOMAIN-CONTAINING PROTEIN"/>
    <property type="match status" value="1"/>
</dbReference>
<dbReference type="PANTHER" id="PTHR43540">
    <property type="entry name" value="PEROXYUREIDOACRYLATE/UREIDOACRYLATE AMIDOHYDROLASE-RELATED"/>
    <property type="match status" value="1"/>
</dbReference>
<protein>
    <submittedName>
        <fullName evidence="3">Cysteine hydrolase</fullName>
    </submittedName>
</protein>
<keyword evidence="4" id="KW-1185">Reference proteome</keyword>
<dbReference type="CDD" id="cd00431">
    <property type="entry name" value="cysteine_hydrolases"/>
    <property type="match status" value="1"/>
</dbReference>
<feature type="domain" description="Isochorismatase-like" evidence="2">
    <location>
        <begin position="152"/>
        <end position="354"/>
    </location>
</feature>
<proteinExistence type="predicted"/>
<dbReference type="InterPro" id="IPR050272">
    <property type="entry name" value="Isochorismatase-like_hydrls"/>
</dbReference>
<evidence type="ECO:0000259" key="2">
    <source>
        <dbReference type="Pfam" id="PF00857"/>
    </source>
</evidence>
<name>A0ABS7AAI6_9PROT</name>
<accession>A0ABS7AAI6</accession>